<evidence type="ECO:0000256" key="5">
    <source>
        <dbReference type="ARBA" id="ARBA00023136"/>
    </source>
</evidence>
<evidence type="ECO:0000256" key="4">
    <source>
        <dbReference type="ARBA" id="ARBA00022490"/>
    </source>
</evidence>
<dbReference type="GO" id="GO:0005737">
    <property type="term" value="C:cytoplasm"/>
    <property type="evidence" value="ECO:0007669"/>
    <property type="project" value="UniProtKB-SubCell"/>
</dbReference>
<evidence type="ECO:0000313" key="8">
    <source>
        <dbReference type="EMBL" id="NWZ66305.1"/>
    </source>
</evidence>
<comment type="caution">
    <text evidence="8">The sequence shown here is derived from an EMBL/GenBank/DDBJ whole genome shotgun (WGS) entry which is preliminary data.</text>
</comment>
<dbReference type="Proteomes" id="UP000549775">
    <property type="component" value="Unassembled WGS sequence"/>
</dbReference>
<feature type="non-terminal residue" evidence="8">
    <location>
        <position position="394"/>
    </location>
</feature>
<dbReference type="PANTHER" id="PTHR15240">
    <property type="entry name" value="CAVIN"/>
    <property type="match status" value="1"/>
</dbReference>
<evidence type="ECO:0000256" key="1">
    <source>
        <dbReference type="ARBA" id="ARBA00004345"/>
    </source>
</evidence>
<feature type="region of interest" description="Disordered" evidence="7">
    <location>
        <begin position="363"/>
        <end position="394"/>
    </location>
</feature>
<evidence type="ECO:0000256" key="3">
    <source>
        <dbReference type="ARBA" id="ARBA00008836"/>
    </source>
</evidence>
<feature type="coiled-coil region" evidence="6">
    <location>
        <begin position="95"/>
        <end position="122"/>
    </location>
</feature>
<proteinExistence type="inferred from homology"/>
<dbReference type="GO" id="GO:0005080">
    <property type="term" value="F:protein kinase C binding"/>
    <property type="evidence" value="ECO:0007669"/>
    <property type="project" value="TreeGrafter"/>
</dbReference>
<sequence length="394" mass="43858">MGESAAGSAVPPLPAAEAAGGQVNALTVLALLEKLFSMLQGVEGNQRQMDQRQQRLEAAVRGIQENVVKLTRSHDATGENVEKLLEKSRKVCAHTRAVRERLDKQSDQVRRLEQHHAQLLRRDRFKVLIFQEENEIPSSVFAKEPIPSITEGKEEPVDENKTLEETLHTVELGSDDEMFHEGDDLDDSAEEKTEESRAEKLKRSSLKKVDSLKKAFSRQNIEKKMNKISTKIVSPERREKIKKSLTVHHQKSSSSKGSGFKVSPLTFSTKKGREGESPTEAEDRPSETASNDQAENEDEMSFADMHSDMTPTTSLAEEGKATVDSLEKEARVEGKAVMNNNIELSIVEDDEEYGVPLESTQKLFDERSNPAGGEMEQSDEETTQAAVLQVDQTA</sequence>
<protein>
    <submittedName>
        <fullName evidence="8">CAVN2 protein</fullName>
    </submittedName>
</protein>
<dbReference type="AlphaFoldDB" id="A0A7K7PFR1"/>
<dbReference type="InterPro" id="IPR026752">
    <property type="entry name" value="Cavin_fam"/>
</dbReference>
<evidence type="ECO:0000256" key="7">
    <source>
        <dbReference type="SAM" id="MobiDB-lite"/>
    </source>
</evidence>
<dbReference type="Pfam" id="PF15237">
    <property type="entry name" value="PTRF_SDPR"/>
    <property type="match status" value="1"/>
</dbReference>
<organism evidence="8 9">
    <name type="scientific">Acrocephalus arundinaceus</name>
    <name type="common">Great reed-warbler</name>
    <dbReference type="NCBI Taxonomy" id="39621"/>
    <lineage>
        <taxon>Eukaryota</taxon>
        <taxon>Metazoa</taxon>
        <taxon>Chordata</taxon>
        <taxon>Craniata</taxon>
        <taxon>Vertebrata</taxon>
        <taxon>Euteleostomi</taxon>
        <taxon>Archelosauria</taxon>
        <taxon>Archosauria</taxon>
        <taxon>Dinosauria</taxon>
        <taxon>Saurischia</taxon>
        <taxon>Theropoda</taxon>
        <taxon>Coelurosauria</taxon>
        <taxon>Aves</taxon>
        <taxon>Neognathae</taxon>
        <taxon>Neoaves</taxon>
        <taxon>Telluraves</taxon>
        <taxon>Australaves</taxon>
        <taxon>Passeriformes</taxon>
        <taxon>Sylvioidea</taxon>
        <taxon>Sylviidae</taxon>
        <taxon>Acrocephalinae</taxon>
        <taxon>Acrocephalus</taxon>
    </lineage>
</organism>
<dbReference type="PANTHER" id="PTHR15240:SF1">
    <property type="entry name" value="CAVEOLAE-ASSOCIATED PROTEIN 2"/>
    <property type="match status" value="1"/>
</dbReference>
<comment type="similarity">
    <text evidence="3">Belongs to the CAVIN family.</text>
</comment>
<feature type="compositionally biased region" description="Basic residues" evidence="7">
    <location>
        <begin position="240"/>
        <end position="251"/>
    </location>
</feature>
<keyword evidence="4" id="KW-0963">Cytoplasm</keyword>
<name>A0A7K7PFR1_ACRAR</name>
<gene>
    <name evidence="8" type="primary">Cavin2</name>
    <name evidence="8" type="ORF">ACRARU_R05303</name>
</gene>
<evidence type="ECO:0000256" key="2">
    <source>
        <dbReference type="ARBA" id="ARBA00004496"/>
    </source>
</evidence>
<dbReference type="OrthoDB" id="8910748at2759"/>
<evidence type="ECO:0000256" key="6">
    <source>
        <dbReference type="SAM" id="Coils"/>
    </source>
</evidence>
<feature type="region of interest" description="Disordered" evidence="7">
    <location>
        <begin position="170"/>
        <end position="327"/>
    </location>
</feature>
<dbReference type="EMBL" id="VZST01000713">
    <property type="protein sequence ID" value="NWZ66305.1"/>
    <property type="molecule type" value="Genomic_DNA"/>
</dbReference>
<comment type="subcellular location">
    <subcellularLocation>
        <location evidence="2">Cytoplasm</location>
    </subcellularLocation>
    <subcellularLocation>
        <location evidence="1">Membrane</location>
        <location evidence="1">Caveola</location>
    </subcellularLocation>
</comment>
<dbReference type="GO" id="GO:0005901">
    <property type="term" value="C:caveola"/>
    <property type="evidence" value="ECO:0007669"/>
    <property type="project" value="UniProtKB-SubCell"/>
</dbReference>
<keyword evidence="9" id="KW-1185">Reference proteome</keyword>
<evidence type="ECO:0000313" key="9">
    <source>
        <dbReference type="Proteomes" id="UP000549775"/>
    </source>
</evidence>
<feature type="non-terminal residue" evidence="8">
    <location>
        <position position="1"/>
    </location>
</feature>
<reference evidence="8 9" key="1">
    <citation type="submission" date="2019-09" db="EMBL/GenBank/DDBJ databases">
        <title>Bird 10,000 Genomes (B10K) Project - Family phase.</title>
        <authorList>
            <person name="Zhang G."/>
        </authorList>
    </citation>
    <scope>NUCLEOTIDE SEQUENCE [LARGE SCALE GENOMIC DNA]</scope>
    <source>
        <strain evidence="8">OUT-0054</strain>
        <tissue evidence="8">Blood</tissue>
    </source>
</reference>
<feature type="compositionally biased region" description="Basic and acidic residues" evidence="7">
    <location>
        <begin position="317"/>
        <end position="327"/>
    </location>
</feature>
<feature type="compositionally biased region" description="Polar residues" evidence="7">
    <location>
        <begin position="383"/>
        <end position="394"/>
    </location>
</feature>
<feature type="compositionally biased region" description="Basic and acidic residues" evidence="7">
    <location>
        <begin position="190"/>
        <end position="213"/>
    </location>
</feature>
<accession>A0A7K7PFR1</accession>
<keyword evidence="5" id="KW-0472">Membrane</keyword>
<keyword evidence="6" id="KW-0175">Coiled coil</keyword>
<feature type="compositionally biased region" description="Basic and acidic residues" evidence="7">
    <location>
        <begin position="271"/>
        <end position="286"/>
    </location>
</feature>